<protein>
    <submittedName>
        <fullName evidence="1">Uncharacterized protein</fullName>
    </submittedName>
</protein>
<accession>A0ABY6EIL9</accession>
<keyword evidence="2" id="KW-1185">Reference proteome</keyword>
<reference evidence="1" key="1">
    <citation type="submission" date="2022-10" db="EMBL/GenBank/DDBJ databases">
        <authorList>
            <person name="Mo P."/>
        </authorList>
    </citation>
    <scope>NUCLEOTIDE SEQUENCE</scope>
    <source>
        <strain evidence="1">HUAS 14-6</strain>
    </source>
</reference>
<organism evidence="1 2">
    <name type="scientific">Streptomyces albidocamelliae</name>
    <dbReference type="NCBI Taxonomy" id="2981135"/>
    <lineage>
        <taxon>Bacteria</taxon>
        <taxon>Bacillati</taxon>
        <taxon>Actinomycetota</taxon>
        <taxon>Actinomycetes</taxon>
        <taxon>Kitasatosporales</taxon>
        <taxon>Streptomycetaceae</taxon>
        <taxon>Streptomyces</taxon>
    </lineage>
</organism>
<dbReference type="Proteomes" id="UP001060733">
    <property type="component" value="Chromosome"/>
</dbReference>
<name>A0ABY6EIL9_9ACTN</name>
<dbReference type="RefSeq" id="WP_263277304.1">
    <property type="nucleotide sequence ID" value="NZ_CP106795.1"/>
</dbReference>
<dbReference type="EMBL" id="CP106795">
    <property type="protein sequence ID" value="UXY34338.1"/>
    <property type="molecule type" value="Genomic_DNA"/>
</dbReference>
<sequence length="159" mass="17628">MAVYVCSLKLTTPQSIPADGAYHVVRFPFGAAEPSDSWNMHQATQPDGAQVAAWATDDRAGLIWPAREGWGQFYGMVQWESGGYTELRDQFVRDPLGYTDDPVNTTATDHRPPSPGMQCFTKGHGIWVYPGTPIALRVAHNDREARHLVCAEFKLAIHT</sequence>
<evidence type="ECO:0000313" key="2">
    <source>
        <dbReference type="Proteomes" id="UP001060733"/>
    </source>
</evidence>
<gene>
    <name evidence="1" type="ORF">N8I86_06110</name>
</gene>
<proteinExistence type="predicted"/>
<evidence type="ECO:0000313" key="1">
    <source>
        <dbReference type="EMBL" id="UXY34338.1"/>
    </source>
</evidence>